<keyword evidence="11" id="KW-1185">Reference proteome</keyword>
<dbReference type="Proteomes" id="UP001458880">
    <property type="component" value="Unassembled WGS sequence"/>
</dbReference>
<feature type="transmembrane region" description="Helical" evidence="8">
    <location>
        <begin position="387"/>
        <end position="409"/>
    </location>
</feature>
<feature type="transmembrane region" description="Helical" evidence="8">
    <location>
        <begin position="415"/>
        <end position="437"/>
    </location>
</feature>
<feature type="transmembrane region" description="Helical" evidence="8">
    <location>
        <begin position="349"/>
        <end position="375"/>
    </location>
</feature>
<dbReference type="FunFam" id="1.20.1250.20:FF:000218">
    <property type="entry name" value="facilitated trehalose transporter Tret1"/>
    <property type="match status" value="1"/>
</dbReference>
<dbReference type="InterPro" id="IPR005828">
    <property type="entry name" value="MFS_sugar_transport-like"/>
</dbReference>
<evidence type="ECO:0000256" key="5">
    <source>
        <dbReference type="ARBA" id="ARBA00022692"/>
    </source>
</evidence>
<feature type="transmembrane region" description="Helical" evidence="8">
    <location>
        <begin position="318"/>
        <end position="337"/>
    </location>
</feature>
<dbReference type="AlphaFoldDB" id="A0AAW1LLI9"/>
<dbReference type="Pfam" id="PF00083">
    <property type="entry name" value="Sugar_tr"/>
    <property type="match status" value="1"/>
</dbReference>
<dbReference type="InterPro" id="IPR020846">
    <property type="entry name" value="MFS_dom"/>
</dbReference>
<feature type="transmembrane region" description="Helical" evidence="8">
    <location>
        <begin position="250"/>
        <end position="271"/>
    </location>
</feature>
<feature type="transmembrane region" description="Helical" evidence="8">
    <location>
        <begin position="283"/>
        <end position="306"/>
    </location>
</feature>
<comment type="caution">
    <text evidence="10">The sequence shown here is derived from an EMBL/GenBank/DDBJ whole genome shotgun (WGS) entry which is preliminary data.</text>
</comment>
<evidence type="ECO:0000256" key="4">
    <source>
        <dbReference type="ARBA" id="ARBA00022597"/>
    </source>
</evidence>
<feature type="transmembrane region" description="Helical" evidence="8">
    <location>
        <begin position="86"/>
        <end position="108"/>
    </location>
</feature>
<name>A0AAW1LLI9_POPJA</name>
<evidence type="ECO:0000256" key="3">
    <source>
        <dbReference type="ARBA" id="ARBA00022475"/>
    </source>
</evidence>
<dbReference type="Gene3D" id="1.20.1250.20">
    <property type="entry name" value="MFS general substrate transporter like domains"/>
    <property type="match status" value="1"/>
</dbReference>
<evidence type="ECO:0000256" key="1">
    <source>
        <dbReference type="ARBA" id="ARBA00004651"/>
    </source>
</evidence>
<comment type="subcellular location">
    <subcellularLocation>
        <location evidence="1">Cell membrane</location>
        <topology evidence="1">Multi-pass membrane protein</topology>
    </subcellularLocation>
</comment>
<evidence type="ECO:0000256" key="7">
    <source>
        <dbReference type="ARBA" id="ARBA00023136"/>
    </source>
</evidence>
<evidence type="ECO:0000313" key="11">
    <source>
        <dbReference type="Proteomes" id="UP001458880"/>
    </source>
</evidence>
<dbReference type="PANTHER" id="PTHR48021:SF46">
    <property type="entry name" value="MAJOR FACILITATOR SUPERFAMILY (MFS) PROFILE DOMAIN-CONTAINING PROTEIN"/>
    <property type="match status" value="1"/>
</dbReference>
<evidence type="ECO:0000313" key="10">
    <source>
        <dbReference type="EMBL" id="KAK9736857.1"/>
    </source>
</evidence>
<feature type="domain" description="Major facilitator superfamily (MFS) profile" evidence="9">
    <location>
        <begin position="15"/>
        <end position="441"/>
    </location>
</feature>
<evidence type="ECO:0000256" key="6">
    <source>
        <dbReference type="ARBA" id="ARBA00022989"/>
    </source>
</evidence>
<gene>
    <name evidence="10" type="ORF">QE152_g11196</name>
</gene>
<feature type="transmembrane region" description="Helical" evidence="8">
    <location>
        <begin position="14"/>
        <end position="37"/>
    </location>
</feature>
<dbReference type="InterPro" id="IPR050549">
    <property type="entry name" value="MFS_Trehalose_Transporter"/>
</dbReference>
<sequence length="457" mass="50601">MTEFKLDQLPQKNFAQIIAVISASISAFASGTLWAFASPAIPKLISEYGFTIEEVSYIAVIGPASLVISTPIFCKLADKIGRKYTLFSAGIIYVAAWLSVAFASNIWVFYLSRVLYGVGDASVYAILPAYIAEITSARMRNLYGNTLMIFSFHGQFFSNCIGYYFSIPTTGFIMLTFPILYLICFSFMPDTPYFLIMAKNTDGARKSLQKLRGIDNVDLELKQITQDVNRQLSESVTFKDLWTINSNRKALFIALFSRIAYQLSGFIPLVAYSQYVFQEAGGVVPNGVASMIVSGIICVGIIFANLISDQLGRKKSMIISCSGCGIALLGESIYFYLQKYELVDLTSISWFPVAALVLYALAFCVGLGIVPTLIAGEIFSTSIRKHATSVTNVVFGIFSTTFAEVFQLLMTAYGLWAPFLFFSICLLVNAFAAYFIIIETKGKTLEDIQQMLKRNKK</sequence>
<dbReference type="SUPFAM" id="SSF103473">
    <property type="entry name" value="MFS general substrate transporter"/>
    <property type="match status" value="1"/>
</dbReference>
<keyword evidence="6 8" id="KW-1133">Transmembrane helix</keyword>
<proteinExistence type="predicted"/>
<keyword evidence="3" id="KW-1003">Cell membrane</keyword>
<keyword evidence="4 10" id="KW-0762">Sugar transport</keyword>
<evidence type="ECO:0000256" key="8">
    <source>
        <dbReference type="SAM" id="Phobius"/>
    </source>
</evidence>
<keyword evidence="5 8" id="KW-0812">Transmembrane</keyword>
<accession>A0AAW1LLI9</accession>
<dbReference type="EMBL" id="JASPKY010000108">
    <property type="protein sequence ID" value="KAK9736857.1"/>
    <property type="molecule type" value="Genomic_DNA"/>
</dbReference>
<dbReference type="InterPro" id="IPR036259">
    <property type="entry name" value="MFS_trans_sf"/>
</dbReference>
<keyword evidence="7 8" id="KW-0472">Membrane</keyword>
<organism evidence="10 11">
    <name type="scientific">Popillia japonica</name>
    <name type="common">Japanese beetle</name>
    <dbReference type="NCBI Taxonomy" id="7064"/>
    <lineage>
        <taxon>Eukaryota</taxon>
        <taxon>Metazoa</taxon>
        <taxon>Ecdysozoa</taxon>
        <taxon>Arthropoda</taxon>
        <taxon>Hexapoda</taxon>
        <taxon>Insecta</taxon>
        <taxon>Pterygota</taxon>
        <taxon>Neoptera</taxon>
        <taxon>Endopterygota</taxon>
        <taxon>Coleoptera</taxon>
        <taxon>Polyphaga</taxon>
        <taxon>Scarabaeiformia</taxon>
        <taxon>Scarabaeidae</taxon>
        <taxon>Rutelinae</taxon>
        <taxon>Popillia</taxon>
    </lineage>
</organism>
<protein>
    <submittedName>
        <fullName evidence="10">Sugar transporter</fullName>
    </submittedName>
</protein>
<evidence type="ECO:0000256" key="2">
    <source>
        <dbReference type="ARBA" id="ARBA00022448"/>
    </source>
</evidence>
<dbReference type="PROSITE" id="PS50850">
    <property type="entry name" value="MFS"/>
    <property type="match status" value="1"/>
</dbReference>
<dbReference type="GO" id="GO:0005886">
    <property type="term" value="C:plasma membrane"/>
    <property type="evidence" value="ECO:0007669"/>
    <property type="project" value="UniProtKB-SubCell"/>
</dbReference>
<feature type="transmembrane region" description="Helical" evidence="8">
    <location>
        <begin position="57"/>
        <end position="74"/>
    </location>
</feature>
<evidence type="ECO:0000259" key="9">
    <source>
        <dbReference type="PROSITE" id="PS50850"/>
    </source>
</evidence>
<reference evidence="10 11" key="1">
    <citation type="journal article" date="2024" name="BMC Genomics">
        <title>De novo assembly and annotation of Popillia japonica's genome with initial clues to its potential as an invasive pest.</title>
        <authorList>
            <person name="Cucini C."/>
            <person name="Boschi S."/>
            <person name="Funari R."/>
            <person name="Cardaioli E."/>
            <person name="Iannotti N."/>
            <person name="Marturano G."/>
            <person name="Paoli F."/>
            <person name="Bruttini M."/>
            <person name="Carapelli A."/>
            <person name="Frati F."/>
            <person name="Nardi F."/>
        </authorList>
    </citation>
    <scope>NUCLEOTIDE SEQUENCE [LARGE SCALE GENOMIC DNA]</scope>
    <source>
        <strain evidence="10">DMR45628</strain>
    </source>
</reference>
<dbReference type="GO" id="GO:0022857">
    <property type="term" value="F:transmembrane transporter activity"/>
    <property type="evidence" value="ECO:0007669"/>
    <property type="project" value="InterPro"/>
</dbReference>
<dbReference type="PANTHER" id="PTHR48021">
    <property type="match status" value="1"/>
</dbReference>
<keyword evidence="2" id="KW-0813">Transport</keyword>
<feature type="transmembrane region" description="Helical" evidence="8">
    <location>
        <begin position="171"/>
        <end position="196"/>
    </location>
</feature>